<feature type="non-terminal residue" evidence="1">
    <location>
        <position position="171"/>
    </location>
</feature>
<organism evidence="1">
    <name type="scientific">Arion vulgaris</name>
    <dbReference type="NCBI Taxonomy" id="1028688"/>
    <lineage>
        <taxon>Eukaryota</taxon>
        <taxon>Metazoa</taxon>
        <taxon>Spiralia</taxon>
        <taxon>Lophotrochozoa</taxon>
        <taxon>Mollusca</taxon>
        <taxon>Gastropoda</taxon>
        <taxon>Heterobranchia</taxon>
        <taxon>Euthyneura</taxon>
        <taxon>Panpulmonata</taxon>
        <taxon>Eupulmonata</taxon>
        <taxon>Stylommatophora</taxon>
        <taxon>Helicina</taxon>
        <taxon>Arionoidea</taxon>
        <taxon>Arionidae</taxon>
        <taxon>Arion</taxon>
    </lineage>
</organism>
<gene>
    <name evidence="1" type="primary">ORF88730</name>
</gene>
<protein>
    <submittedName>
        <fullName evidence="1">Uncharacterized protein</fullName>
    </submittedName>
</protein>
<evidence type="ECO:0000313" key="1">
    <source>
        <dbReference type="EMBL" id="CEK73882.1"/>
    </source>
</evidence>
<accession>A0A0B6ZZY3</accession>
<sequence length="171" mass="19924">MSLRGFSRRKLFCHSCYCKYTGTFQPQYMIFQSDRYRSLDRCFIRTPSFPSNRSGVRLLSFSLNKFNILSRLTSFFTQKKTEDVSKKTLAEPVYASDSSQNVESFSDHLNKNKLISLINKLPTTSPYDMSIPINTALKPQSAEENVKKRDNFHQDILKSTETFLQQYNKDL</sequence>
<dbReference type="AlphaFoldDB" id="A0A0B6ZZY3"/>
<reference evidence="1" key="1">
    <citation type="submission" date="2014-12" db="EMBL/GenBank/DDBJ databases">
        <title>Insight into the proteome of Arion vulgaris.</title>
        <authorList>
            <person name="Aradska J."/>
            <person name="Bulat T."/>
            <person name="Smidak R."/>
            <person name="Sarate P."/>
            <person name="Gangsoo J."/>
            <person name="Sialana F."/>
            <person name="Bilban M."/>
            <person name="Lubec G."/>
        </authorList>
    </citation>
    <scope>NUCLEOTIDE SEQUENCE</scope>
    <source>
        <tissue evidence="1">Skin</tissue>
    </source>
</reference>
<proteinExistence type="predicted"/>
<name>A0A0B6ZZY3_9EUPU</name>
<dbReference type="EMBL" id="HACG01027017">
    <property type="protein sequence ID" value="CEK73882.1"/>
    <property type="molecule type" value="Transcribed_RNA"/>
</dbReference>